<evidence type="ECO:0000256" key="4">
    <source>
        <dbReference type="ARBA" id="ARBA00023136"/>
    </source>
</evidence>
<dbReference type="EMBL" id="JAGETZ010000008">
    <property type="protein sequence ID" value="MBO2010768.1"/>
    <property type="molecule type" value="Genomic_DNA"/>
</dbReference>
<feature type="chain" id="PRO_5045284368" evidence="7">
    <location>
        <begin position="20"/>
        <end position="443"/>
    </location>
</feature>
<dbReference type="Gene3D" id="1.25.40.390">
    <property type="match status" value="1"/>
</dbReference>
<evidence type="ECO:0000256" key="1">
    <source>
        <dbReference type="ARBA" id="ARBA00004442"/>
    </source>
</evidence>
<sequence>MKKYTILAALLALSLGSCNKEYLNPSSASQQQVVTSSDGLITLCNGLQARYSTGGLLSVIYNSVAAGGLTTRELNILNVGNIEEYNVSLGAGNVTNSNGVVRNLWTQANLVKANADLVLANANNATDLGTRSGIVAYASVFRALSLGTLAQFFEQAPLTVQENAPFVPRVQLLQNAVAQLETAATQLATNPVSADFNAKIVPGIDLANTIQALIARYSLQAGDYDKALAAAARVNLTSRSVFNFDDNTRNPIFEVAFGNRNVFEPSNVNLGLTGALAPEAGDQRIPFYIRTTPPPLPPAAQPNLGAGFYTANNAPIPVYVPNEMLLIRAEAYARKGDLTNAVIELNRVRTSTAAASFAGTLPTSPPGAGLPPYSGPLTATDILTDILRNRNIELAFQGFRLDDSRRFGRPGPGATGSERNRNFFPYPRTERENNASTPTDPQI</sequence>
<dbReference type="Pfam" id="PF07980">
    <property type="entry name" value="SusD_RagB"/>
    <property type="match status" value="1"/>
</dbReference>
<evidence type="ECO:0000256" key="6">
    <source>
        <dbReference type="SAM" id="MobiDB-lite"/>
    </source>
</evidence>
<keyword evidence="3 7" id="KW-0732">Signal</keyword>
<organism evidence="9 10">
    <name type="scientific">Hymenobacter negativus</name>
    <dbReference type="NCBI Taxonomy" id="2795026"/>
    <lineage>
        <taxon>Bacteria</taxon>
        <taxon>Pseudomonadati</taxon>
        <taxon>Bacteroidota</taxon>
        <taxon>Cytophagia</taxon>
        <taxon>Cytophagales</taxon>
        <taxon>Hymenobacteraceae</taxon>
        <taxon>Hymenobacter</taxon>
    </lineage>
</organism>
<dbReference type="PROSITE" id="PS51257">
    <property type="entry name" value="PROKAR_LIPOPROTEIN"/>
    <property type="match status" value="1"/>
</dbReference>
<feature type="region of interest" description="Disordered" evidence="6">
    <location>
        <begin position="403"/>
        <end position="443"/>
    </location>
</feature>
<name>A0ABS3QHP8_9BACT</name>
<comment type="caution">
    <text evidence="9">The sequence shown here is derived from an EMBL/GenBank/DDBJ whole genome shotgun (WGS) entry which is preliminary data.</text>
</comment>
<proteinExistence type="inferred from homology"/>
<evidence type="ECO:0000313" key="9">
    <source>
        <dbReference type="EMBL" id="MBO2010768.1"/>
    </source>
</evidence>
<keyword evidence="5" id="KW-0998">Cell outer membrane</keyword>
<keyword evidence="10" id="KW-1185">Reference proteome</keyword>
<feature type="compositionally biased region" description="Polar residues" evidence="6">
    <location>
        <begin position="434"/>
        <end position="443"/>
    </location>
</feature>
<keyword evidence="4" id="KW-0472">Membrane</keyword>
<evidence type="ECO:0000259" key="8">
    <source>
        <dbReference type="Pfam" id="PF07980"/>
    </source>
</evidence>
<evidence type="ECO:0000313" key="10">
    <source>
        <dbReference type="Proteomes" id="UP000664369"/>
    </source>
</evidence>
<dbReference type="InterPro" id="IPR011990">
    <property type="entry name" value="TPR-like_helical_dom_sf"/>
</dbReference>
<gene>
    <name evidence="9" type="ORF">J4E00_17025</name>
</gene>
<evidence type="ECO:0000256" key="2">
    <source>
        <dbReference type="ARBA" id="ARBA00006275"/>
    </source>
</evidence>
<dbReference type="RefSeq" id="WP_208176397.1">
    <property type="nucleotide sequence ID" value="NZ_JAGETZ010000008.1"/>
</dbReference>
<dbReference type="SUPFAM" id="SSF48452">
    <property type="entry name" value="TPR-like"/>
    <property type="match status" value="1"/>
</dbReference>
<evidence type="ECO:0000256" key="5">
    <source>
        <dbReference type="ARBA" id="ARBA00023237"/>
    </source>
</evidence>
<dbReference type="Proteomes" id="UP000664369">
    <property type="component" value="Unassembled WGS sequence"/>
</dbReference>
<comment type="similarity">
    <text evidence="2">Belongs to the SusD family.</text>
</comment>
<comment type="subcellular location">
    <subcellularLocation>
        <location evidence="1">Cell outer membrane</location>
    </subcellularLocation>
</comment>
<feature type="signal peptide" evidence="7">
    <location>
        <begin position="1"/>
        <end position="19"/>
    </location>
</feature>
<evidence type="ECO:0000256" key="7">
    <source>
        <dbReference type="SAM" id="SignalP"/>
    </source>
</evidence>
<dbReference type="InterPro" id="IPR012944">
    <property type="entry name" value="SusD_RagB_dom"/>
</dbReference>
<feature type="domain" description="RagB/SusD" evidence="8">
    <location>
        <begin position="315"/>
        <end position="423"/>
    </location>
</feature>
<reference evidence="9 10" key="1">
    <citation type="submission" date="2021-03" db="EMBL/GenBank/DDBJ databases">
        <authorList>
            <person name="Kim M.K."/>
        </authorList>
    </citation>
    <scope>NUCLEOTIDE SEQUENCE [LARGE SCALE GENOMIC DNA]</scope>
    <source>
        <strain evidence="9 10">BT442</strain>
    </source>
</reference>
<protein>
    <submittedName>
        <fullName evidence="9">RagB/SusD family nutrient uptake outer membrane protein</fullName>
    </submittedName>
</protein>
<accession>A0ABS3QHP8</accession>
<evidence type="ECO:0000256" key="3">
    <source>
        <dbReference type="ARBA" id="ARBA00022729"/>
    </source>
</evidence>